<sequence>MSTNLAYLTEEEAFFYKLLEKTKRAFANSETHKKYPNENWNFAICETPIKKGEGLVFGLNWGGNDINQQTVYPPDRREKGRNWKFVTHSRNYFREHFDVEIEDLNYSNLCFFRSPDMKRFVYSDWELGIPLFEEYMHFVKPSWCIMMGNPNPLKKGHINDLKKEVVLNEKGNRKVYGYTGLLFGEYPFGCVPHPGAHIASNSEMTFGQR</sequence>
<evidence type="ECO:0008006" key="3">
    <source>
        <dbReference type="Google" id="ProtNLM"/>
    </source>
</evidence>
<accession>A0ABY5Y791</accession>
<dbReference type="RefSeq" id="WP_260572750.1">
    <property type="nucleotide sequence ID" value="NZ_CP104205.1"/>
</dbReference>
<proteinExistence type="predicted"/>
<gene>
    <name evidence="1" type="ORF">NYZ99_19510</name>
</gene>
<evidence type="ECO:0000313" key="2">
    <source>
        <dbReference type="Proteomes" id="UP001059209"/>
    </source>
</evidence>
<keyword evidence="2" id="KW-1185">Reference proteome</keyword>
<dbReference type="EMBL" id="CP104205">
    <property type="protein sequence ID" value="UWX54896.1"/>
    <property type="molecule type" value="Genomic_DNA"/>
</dbReference>
<name>A0ABY5Y791_9FLAO</name>
<protein>
    <recommendedName>
        <fullName evidence="3">Uracil DNA glycosylase superfamily protein</fullName>
    </recommendedName>
</protein>
<evidence type="ECO:0000313" key="1">
    <source>
        <dbReference type="EMBL" id="UWX54896.1"/>
    </source>
</evidence>
<organism evidence="1 2">
    <name type="scientific">Maribacter litopenaei</name>
    <dbReference type="NCBI Taxonomy" id="2976127"/>
    <lineage>
        <taxon>Bacteria</taxon>
        <taxon>Pseudomonadati</taxon>
        <taxon>Bacteroidota</taxon>
        <taxon>Flavobacteriia</taxon>
        <taxon>Flavobacteriales</taxon>
        <taxon>Flavobacteriaceae</taxon>
        <taxon>Maribacter</taxon>
    </lineage>
</organism>
<reference evidence="1" key="1">
    <citation type="submission" date="2022-09" db="EMBL/GenBank/DDBJ databases">
        <title>Maribacter litopenaei sp. nov., isolated from the intestinal tract of the Pacific White Shrimp, Litopenaeus vannamei.</title>
        <authorList>
            <person name="Kim S.Y."/>
            <person name="Hwang C.Y."/>
        </authorList>
    </citation>
    <scope>NUCLEOTIDE SEQUENCE</scope>
    <source>
        <strain evidence="1">HL-LV01</strain>
    </source>
</reference>
<dbReference type="Proteomes" id="UP001059209">
    <property type="component" value="Chromosome"/>
</dbReference>